<evidence type="ECO:0000313" key="2">
    <source>
        <dbReference type="Proteomes" id="UP001620597"/>
    </source>
</evidence>
<dbReference type="InterPro" id="IPR004220">
    <property type="entry name" value="5-COMe_2-OHmuconate_Isoase"/>
</dbReference>
<name>A0ABW8NJK6_9GAMM</name>
<dbReference type="SUPFAM" id="SSF55331">
    <property type="entry name" value="Tautomerase/MIF"/>
    <property type="match status" value="1"/>
</dbReference>
<proteinExistence type="predicted"/>
<dbReference type="EMBL" id="JBBKTX010000013">
    <property type="protein sequence ID" value="MFK4753067.1"/>
    <property type="molecule type" value="Genomic_DNA"/>
</dbReference>
<keyword evidence="2" id="KW-1185">Reference proteome</keyword>
<dbReference type="RefSeq" id="WP_416206150.1">
    <property type="nucleotide sequence ID" value="NZ_JBBKTX010000013.1"/>
</dbReference>
<accession>A0ABW8NJK6</accession>
<gene>
    <name evidence="1" type="ORF">WG929_11655</name>
</gene>
<sequence>MPHLVIEYARKIEHQTALQPLLQQLFEAACKGGIIQPQDLKLRALPYDQFLLRTPDETFLHITLSLLEGRTDTQKEQLAISLRQVLTEQLPNVTSLSIDIRDMNAIAYKKRLLPLHNPE</sequence>
<protein>
    <recommendedName>
        <fullName evidence="3">5-carboxymethyl-2-hydroxymuconate isomerase</fullName>
    </recommendedName>
</protein>
<organism evidence="1 2">
    <name type="scientific">Oceanobacter antarcticus</name>
    <dbReference type="NCBI Taxonomy" id="3133425"/>
    <lineage>
        <taxon>Bacteria</taxon>
        <taxon>Pseudomonadati</taxon>
        <taxon>Pseudomonadota</taxon>
        <taxon>Gammaproteobacteria</taxon>
        <taxon>Oceanospirillales</taxon>
        <taxon>Oceanospirillaceae</taxon>
        <taxon>Oceanobacter</taxon>
    </lineage>
</organism>
<dbReference type="Proteomes" id="UP001620597">
    <property type="component" value="Unassembled WGS sequence"/>
</dbReference>
<evidence type="ECO:0000313" key="1">
    <source>
        <dbReference type="EMBL" id="MFK4753067.1"/>
    </source>
</evidence>
<comment type="caution">
    <text evidence="1">The sequence shown here is derived from an EMBL/GenBank/DDBJ whole genome shotgun (WGS) entry which is preliminary data.</text>
</comment>
<evidence type="ECO:0008006" key="3">
    <source>
        <dbReference type="Google" id="ProtNLM"/>
    </source>
</evidence>
<dbReference type="PANTHER" id="PTHR37950">
    <property type="entry name" value="4-HYDROXYPHENYLACETATE CATABOLISM PROTEIN"/>
    <property type="match status" value="1"/>
</dbReference>
<dbReference type="InterPro" id="IPR014347">
    <property type="entry name" value="Tautomerase/MIF_sf"/>
</dbReference>
<dbReference type="Pfam" id="PF02962">
    <property type="entry name" value="CHMI"/>
    <property type="match status" value="1"/>
</dbReference>
<reference evidence="1 2" key="1">
    <citation type="submission" date="2024-03" db="EMBL/GenBank/DDBJ databases">
        <title>High-quality draft genome sequence of Oceanobacter sp. wDCs-4.</title>
        <authorList>
            <person name="Dong C."/>
        </authorList>
    </citation>
    <scope>NUCLEOTIDE SEQUENCE [LARGE SCALE GENOMIC DNA]</scope>
    <source>
        <strain evidence="2">wDCs-4</strain>
    </source>
</reference>
<dbReference type="Gene3D" id="3.30.429.10">
    <property type="entry name" value="Macrophage Migration Inhibitory Factor"/>
    <property type="match status" value="1"/>
</dbReference>
<dbReference type="PANTHER" id="PTHR37950:SF1">
    <property type="entry name" value="4-HYDROXYPHENYLACETATE CATABOLISM PROTEIN"/>
    <property type="match status" value="1"/>
</dbReference>